<dbReference type="InterPro" id="IPR003368">
    <property type="entry name" value="POMP_repeat"/>
</dbReference>
<evidence type="ECO:0000256" key="5">
    <source>
        <dbReference type="ARBA" id="ARBA00022729"/>
    </source>
</evidence>
<dbReference type="GO" id="GO:0005576">
    <property type="term" value="C:extracellular region"/>
    <property type="evidence" value="ECO:0007669"/>
    <property type="project" value="UniProtKB-SubCell"/>
</dbReference>
<proteinExistence type="predicted"/>
<feature type="transmembrane region" description="Helical" evidence="9">
    <location>
        <begin position="971"/>
        <end position="991"/>
    </location>
</feature>
<dbReference type="Pfam" id="PF24633">
    <property type="entry name" value="DUF7630"/>
    <property type="match status" value="1"/>
</dbReference>
<keyword evidence="6 9" id="KW-0472">Membrane</keyword>
<feature type="transmembrane region" description="Helical" evidence="9">
    <location>
        <begin position="1254"/>
        <end position="1275"/>
    </location>
</feature>
<dbReference type="PANTHER" id="PTHR11319">
    <property type="entry name" value="G PROTEIN-COUPLED RECEPTOR-RELATED"/>
    <property type="match status" value="1"/>
</dbReference>
<feature type="compositionally biased region" description="Polar residues" evidence="8">
    <location>
        <begin position="1641"/>
        <end position="1650"/>
    </location>
</feature>
<keyword evidence="12" id="KW-1185">Reference proteome</keyword>
<feature type="compositionally biased region" description="Acidic residues" evidence="8">
    <location>
        <begin position="1808"/>
        <end position="1822"/>
    </location>
</feature>
<gene>
    <name evidence="11" type="ORF">FGO68_gene289</name>
</gene>
<keyword evidence="9" id="KW-0812">Transmembrane</keyword>
<feature type="region of interest" description="Disordered" evidence="8">
    <location>
        <begin position="1803"/>
        <end position="1822"/>
    </location>
</feature>
<dbReference type="InterPro" id="IPR056047">
    <property type="entry name" value="CRMPA-like_DUF7630"/>
</dbReference>
<comment type="caution">
    <text evidence="11">The sequence shown here is derived from an EMBL/GenBank/DDBJ whole genome shotgun (WGS) entry which is preliminary data.</text>
</comment>
<organism evidence="11 12">
    <name type="scientific">Halteria grandinella</name>
    <dbReference type="NCBI Taxonomy" id="5974"/>
    <lineage>
        <taxon>Eukaryota</taxon>
        <taxon>Sar</taxon>
        <taxon>Alveolata</taxon>
        <taxon>Ciliophora</taxon>
        <taxon>Intramacronucleata</taxon>
        <taxon>Spirotrichea</taxon>
        <taxon>Stichotrichia</taxon>
        <taxon>Sporadotrichida</taxon>
        <taxon>Halteriidae</taxon>
        <taxon>Halteria</taxon>
    </lineage>
</organism>
<feature type="domain" description="DUF7630" evidence="10">
    <location>
        <begin position="808"/>
        <end position="859"/>
    </location>
</feature>
<evidence type="ECO:0000256" key="1">
    <source>
        <dbReference type="ARBA" id="ARBA00004196"/>
    </source>
</evidence>
<keyword evidence="5" id="KW-0732">Signal</keyword>
<feature type="transmembrane region" description="Helical" evidence="9">
    <location>
        <begin position="1146"/>
        <end position="1170"/>
    </location>
</feature>
<feature type="transmembrane region" description="Helical" evidence="9">
    <location>
        <begin position="1295"/>
        <end position="1318"/>
    </location>
</feature>
<feature type="region of interest" description="Disordered" evidence="8">
    <location>
        <begin position="1627"/>
        <end position="1651"/>
    </location>
</feature>
<sequence length="1822" mass="204712">MRFLGKIYEIKVSSSNFEHTIGLFAAVMYIDKQSFKQLSFTDCTFKGIPRSLGIYQLQSMKQADFVEPSMFKIMGSNSTSFTNCTISDYHYAEKAAFLEISQNSQVVIESCKFKDLSAGRAGAILMFVSGSLIIKNSAFERIAALDGGVFHLSERSEIQISGSRFAYNFALQNGVFKISGQSKFTIESSQFEWNQVIESNSIGQVFQVLDTGIFRNNKFINNRVGFGDGMTSLFSSQGIAIEIVSTSALILFQGCLFKDNAAPSGTPNIQLFKTTDVQIENSNFINSISINNYNALNYGGFLNVLSLSMVSIRKSSFKNGRAIQGGALYIQGNVYISISDTIFLSNFATLSGGAIYADSFSQLIISSNTKFQENIASKSGDSIFSTNSINGDLQISGSLFASSVSSNFIKAESIREANITESDFNVTKSALNKTEKSGGVHIKDVKQFLISGTSFSNLHGSYQSGGGALILEQTDRSLMSRGQIKECIFTNSSAETNGGGLAILNQYQLTVTNTTFIKNKANLSGGAIYYTCIGEGNCSVWLYNVIFTHNKAGFEGGAIKWTHFEPLMTNNKFNFNEAGTYGDDIASVARALVKIEEDQIGNKSLRIQHLLYKNNQSLRIDNVQSGGSMKLLFALVDRYGTFITSDNKSKLIIKTNITGNQNYVPVLESATEFTAESGFFRVNNLILISQPNSTQRLTFQTDGIDLNVPDNRELLLHQNNTGDDTAQLPEQAEAQINIDFGLRSCNLGEQLLQNGRCQICPSGQYLLELQTAPSICKKCQDLVSECPGGNEIYPLPGYWRISNQSDDFLKCLYPYACNGRQQLSNNAQGTCAEGYQGILCADCQKGYSKSHSSNRCSQCPTKVQNMLLVTVFILIFLIIIIILVRSNIQTGSSEKNFLPVFLRILLNHLQILSLTASFDFEWPEQLTSFYQTMQPASDVSTSLLSIDCLLQSDEFQNFSNQYRLYQVKGTFLALLPILLIASSTIVWLIIFKIKGRDNSVSTSQESPEVHSISNKKSSDELSEKEEGDLADSEKVFAPKSSMEVFENRSSQQFKSPQSPGSNATKMKSSAKLSVNQLNNIDHNQMQISPNQGQIISTIIVILFLIHPSITQEMFAIFNCKEIEGVSRLTQDLETACYQGQHKVVSFWVAIPSIIIYSVGIPLLGIITLFLNRHQLHREQVKQRYGFLYNGYKSGFAQYWEMIIIYRKVILIFIQMFLVQKGKITQALVTILLLISSLLLLKYVEPYSKSYLNKLEFSSLIISSISVYFGVFFISWKTAAAASQDNMQDLNNSGQILFMFSLIVTAHISFIIYWTYSFLVEFKATIRKRFPHAYVGLYLCFKKDSYLYEKEIDEYRKKIRPFVNKLSEIQKYFDNVLDLYQKGFIPNEDKELREKVLMLSEFLKRIEKERAFKGDIQTYKSVEEIIKNKRLNNFRGEVGTSIVFSDNANKGDRNYQQNSKGDEISINIRNSYFQGSAPSNLNESATSRRSSRQQKSQNLHLIKMQPDLVHELDLQGTEDYGTTGQCELDKTISRLLNPKDVNKKRVLKKRSGGLARLKNVVAKSGPLDLYVLKSEDYSKFELREEQPFKHCKKKIDEELCDVVPVRMTSERIAPQIIIEEEDISMVVSRQKQLDDQEKNDSESVSNNSSIAAPSRHYSGIQMNFSKMESNYDTKDEFEDKEAQAVTSAIRSTKRGISHFSKKSSNFNRLFSEELGTEYNHCGNNILQLKNNKEKSLREATSLAKQNVRDPIDLTVKVLPKFDRNHLNKSIKARNERMSNLNKSQIHLNRLRSLGQSDKNLLGIDAMNNNDDEEGVLDDDSMTN</sequence>
<evidence type="ECO:0000256" key="2">
    <source>
        <dbReference type="ARBA" id="ARBA00004442"/>
    </source>
</evidence>
<feature type="transmembrane region" description="Helical" evidence="9">
    <location>
        <begin position="1198"/>
        <end position="1217"/>
    </location>
</feature>
<evidence type="ECO:0000313" key="11">
    <source>
        <dbReference type="EMBL" id="TNV74992.1"/>
    </source>
</evidence>
<name>A0A8J8NGL8_HALGN</name>
<accession>A0A8J8NGL8</accession>
<feature type="compositionally biased region" description="Basic and acidic residues" evidence="8">
    <location>
        <begin position="1630"/>
        <end position="1640"/>
    </location>
</feature>
<feature type="transmembrane region" description="Helical" evidence="9">
    <location>
        <begin position="1092"/>
        <end position="1109"/>
    </location>
</feature>
<feature type="region of interest" description="Disordered" evidence="8">
    <location>
        <begin position="1474"/>
        <end position="1496"/>
    </location>
</feature>
<comment type="subcellular location">
    <subcellularLocation>
        <location evidence="1">Cell envelope</location>
    </subcellularLocation>
    <subcellularLocation>
        <location evidence="2">Cell outer membrane</location>
    </subcellularLocation>
    <subcellularLocation>
        <location evidence="3">Secreted</location>
    </subcellularLocation>
</comment>
<keyword evidence="9" id="KW-1133">Transmembrane helix</keyword>
<dbReference type="PANTHER" id="PTHR11319:SF35">
    <property type="entry name" value="OUTER MEMBRANE PROTEIN PMPC-RELATED"/>
    <property type="match status" value="1"/>
</dbReference>
<feature type="region of interest" description="Disordered" evidence="8">
    <location>
        <begin position="1046"/>
        <end position="1065"/>
    </location>
</feature>
<keyword evidence="7" id="KW-0998">Cell outer membrane</keyword>
<dbReference type="EMBL" id="RRYP01016530">
    <property type="protein sequence ID" value="TNV74992.1"/>
    <property type="molecule type" value="Genomic_DNA"/>
</dbReference>
<dbReference type="Proteomes" id="UP000785679">
    <property type="component" value="Unassembled WGS sequence"/>
</dbReference>
<evidence type="ECO:0000256" key="9">
    <source>
        <dbReference type="SAM" id="Phobius"/>
    </source>
</evidence>
<feature type="compositionally biased region" description="Polar residues" evidence="8">
    <location>
        <begin position="1474"/>
        <end position="1484"/>
    </location>
</feature>
<feature type="region of interest" description="Disordered" evidence="8">
    <location>
        <begin position="999"/>
        <end position="1032"/>
    </location>
</feature>
<evidence type="ECO:0000256" key="6">
    <source>
        <dbReference type="ARBA" id="ARBA00023136"/>
    </source>
</evidence>
<evidence type="ECO:0000256" key="4">
    <source>
        <dbReference type="ARBA" id="ARBA00022525"/>
    </source>
</evidence>
<evidence type="ECO:0000313" key="12">
    <source>
        <dbReference type="Proteomes" id="UP000785679"/>
    </source>
</evidence>
<evidence type="ECO:0000256" key="7">
    <source>
        <dbReference type="ARBA" id="ARBA00023237"/>
    </source>
</evidence>
<feature type="compositionally biased region" description="Polar residues" evidence="8">
    <location>
        <begin position="1047"/>
        <end position="1065"/>
    </location>
</feature>
<feature type="transmembrane region" description="Helical" evidence="9">
    <location>
        <begin position="1223"/>
        <end position="1242"/>
    </location>
</feature>
<dbReference type="InterPro" id="IPR011050">
    <property type="entry name" value="Pectin_lyase_fold/virulence"/>
</dbReference>
<dbReference type="SUPFAM" id="SSF51126">
    <property type="entry name" value="Pectin lyase-like"/>
    <property type="match status" value="2"/>
</dbReference>
<evidence type="ECO:0000259" key="10">
    <source>
        <dbReference type="Pfam" id="PF24633"/>
    </source>
</evidence>
<evidence type="ECO:0000256" key="3">
    <source>
        <dbReference type="ARBA" id="ARBA00004613"/>
    </source>
</evidence>
<evidence type="ECO:0000256" key="8">
    <source>
        <dbReference type="SAM" id="MobiDB-lite"/>
    </source>
</evidence>
<reference evidence="11" key="1">
    <citation type="submission" date="2019-06" db="EMBL/GenBank/DDBJ databases">
        <authorList>
            <person name="Zheng W."/>
        </authorList>
    </citation>
    <scope>NUCLEOTIDE SEQUENCE</scope>
    <source>
        <strain evidence="11">QDHG01</strain>
    </source>
</reference>
<keyword evidence="4" id="KW-0964">Secreted</keyword>
<dbReference type="NCBIfam" id="TIGR01376">
    <property type="entry name" value="POMP_repeat"/>
    <property type="match status" value="2"/>
</dbReference>
<protein>
    <recommendedName>
        <fullName evidence="10">DUF7630 domain-containing protein</fullName>
    </recommendedName>
</protein>
<dbReference type="OrthoDB" id="10035969at2759"/>
<feature type="transmembrane region" description="Helical" evidence="9">
    <location>
        <begin position="866"/>
        <end position="884"/>
    </location>
</feature>